<keyword evidence="9" id="KW-1185">Reference proteome</keyword>
<keyword evidence="8" id="KW-0067">ATP-binding</keyword>
<proteinExistence type="predicted"/>
<dbReference type="InterPro" id="IPR003439">
    <property type="entry name" value="ABC_transporter-like_ATP-bd"/>
</dbReference>
<evidence type="ECO:0000256" key="4">
    <source>
        <dbReference type="ARBA" id="ARBA00023136"/>
    </source>
</evidence>
<feature type="transmembrane region" description="Helical" evidence="5">
    <location>
        <begin position="66"/>
        <end position="87"/>
    </location>
</feature>
<accession>A0ABS6EY90</accession>
<evidence type="ECO:0000256" key="1">
    <source>
        <dbReference type="ARBA" id="ARBA00004141"/>
    </source>
</evidence>
<dbReference type="SMART" id="SM00382">
    <property type="entry name" value="AAA"/>
    <property type="match status" value="1"/>
</dbReference>
<feature type="domain" description="ABC transporter" evidence="6">
    <location>
        <begin position="341"/>
        <end position="581"/>
    </location>
</feature>
<evidence type="ECO:0000313" key="8">
    <source>
        <dbReference type="EMBL" id="MBU5590705.1"/>
    </source>
</evidence>
<dbReference type="GO" id="GO:0005524">
    <property type="term" value="F:ATP binding"/>
    <property type="evidence" value="ECO:0007669"/>
    <property type="project" value="UniProtKB-KW"/>
</dbReference>
<feature type="transmembrane region" description="Helical" evidence="5">
    <location>
        <begin position="134"/>
        <end position="158"/>
    </location>
</feature>
<organism evidence="8 9">
    <name type="scientific">Clostridium simiarum</name>
    <dbReference type="NCBI Taxonomy" id="2841506"/>
    <lineage>
        <taxon>Bacteria</taxon>
        <taxon>Bacillati</taxon>
        <taxon>Bacillota</taxon>
        <taxon>Clostridia</taxon>
        <taxon>Eubacteriales</taxon>
        <taxon>Clostridiaceae</taxon>
        <taxon>Clostridium</taxon>
    </lineage>
</organism>
<evidence type="ECO:0000256" key="3">
    <source>
        <dbReference type="ARBA" id="ARBA00022989"/>
    </source>
</evidence>
<keyword evidence="4 5" id="KW-0472">Membrane</keyword>
<reference evidence="8 9" key="1">
    <citation type="submission" date="2021-06" db="EMBL/GenBank/DDBJ databases">
        <authorList>
            <person name="Sun Q."/>
            <person name="Li D."/>
        </authorList>
    </citation>
    <scope>NUCLEOTIDE SEQUENCE [LARGE SCALE GENOMIC DNA]</scope>
    <source>
        <strain evidence="8 9">MSJ-4</strain>
    </source>
</reference>
<protein>
    <submittedName>
        <fullName evidence="8">ABC transporter ATP-binding protein/permease</fullName>
    </submittedName>
</protein>
<dbReference type="RefSeq" id="WP_216455816.1">
    <property type="nucleotide sequence ID" value="NZ_JAHLQL010000001.1"/>
</dbReference>
<keyword evidence="3 5" id="KW-1133">Transmembrane helix</keyword>
<dbReference type="PANTHER" id="PTHR24221">
    <property type="entry name" value="ATP-BINDING CASSETTE SUB-FAMILY B"/>
    <property type="match status" value="1"/>
</dbReference>
<feature type="transmembrane region" description="Helical" evidence="5">
    <location>
        <begin position="253"/>
        <end position="272"/>
    </location>
</feature>
<dbReference type="Proteomes" id="UP000736583">
    <property type="component" value="Unassembled WGS sequence"/>
</dbReference>
<gene>
    <name evidence="8" type="ORF">KQI89_02930</name>
</gene>
<comment type="subcellular location">
    <subcellularLocation>
        <location evidence="1">Membrane</location>
        <topology evidence="1">Multi-pass membrane protein</topology>
    </subcellularLocation>
</comment>
<dbReference type="PANTHER" id="PTHR24221:SF654">
    <property type="entry name" value="ATP-BINDING CASSETTE SUB-FAMILY B MEMBER 6"/>
    <property type="match status" value="1"/>
</dbReference>
<feature type="transmembrane region" description="Helical" evidence="5">
    <location>
        <begin position="164"/>
        <end position="183"/>
    </location>
</feature>
<evidence type="ECO:0000256" key="2">
    <source>
        <dbReference type="ARBA" id="ARBA00022692"/>
    </source>
</evidence>
<dbReference type="InterPro" id="IPR011527">
    <property type="entry name" value="ABC1_TM_dom"/>
</dbReference>
<dbReference type="Pfam" id="PF00664">
    <property type="entry name" value="ABC_membrane"/>
    <property type="match status" value="1"/>
</dbReference>
<feature type="domain" description="ABC transmembrane type-1" evidence="7">
    <location>
        <begin position="29"/>
        <end position="308"/>
    </location>
</feature>
<keyword evidence="2 5" id="KW-0812">Transmembrane</keyword>
<comment type="caution">
    <text evidence="8">The sequence shown here is derived from an EMBL/GenBank/DDBJ whole genome shotgun (WGS) entry which is preliminary data.</text>
</comment>
<sequence>MIKKFKLKTLRRTLKYLIEINKQVIFLRLLSVIFLGSISGLTVYGSKILFDLFNSKVELNVFLKTIVIYTLIQIISVISSEFDNYLLSISHIKFQNHIDGILFNKYQSLELRDYENPDTYDLINKAQMDGTNSVIGAFDSLCQIITKLFAISSIFAIILSVQTWGLIIVLIIPIISSIFSYKLEKDTYNYKMQRITLIRKKAYFSGLITNATAFKEIKAFDLGQYFLNKYKEILNYIKSKETCISRKRFKYNIIIQLIDVFVTVFVIFVSMLRAVKGLFSFGMIVAYINSLTTIKNNMNTLLNSINNIIIQSVYAEMYFDFIDMDRSPKECKPIEKSIYDISITDLYFKYQSNDYNTLKAINLNIKKGERVVLIGENGSGKTTLMKILSGLYKDYEGKVFINGIDLKQLNEFDYRKHLSFFFQDYNMYELTLRENIALSDINNIKDDDKIENIIRNFNLTSKTSEFDNGLDTQLGFWLGGKQLSIGQWQRLAVSRTCFRKADVYLLDEPTSALDVKAEYNVLKAFLDNDTNNIKILVSHKISSIVFFDPRIIVMKDGNIIADGKHNDLYTTCQHYKELYDNSMKIQVREEGAYSNQ</sequence>
<evidence type="ECO:0000259" key="6">
    <source>
        <dbReference type="PROSITE" id="PS50893"/>
    </source>
</evidence>
<dbReference type="Pfam" id="PF00005">
    <property type="entry name" value="ABC_tran"/>
    <property type="match status" value="1"/>
</dbReference>
<dbReference type="InterPro" id="IPR039421">
    <property type="entry name" value="Type_1_exporter"/>
</dbReference>
<dbReference type="PROSITE" id="PS50929">
    <property type="entry name" value="ABC_TM1F"/>
    <property type="match status" value="1"/>
</dbReference>
<dbReference type="InterPro" id="IPR003593">
    <property type="entry name" value="AAA+_ATPase"/>
</dbReference>
<evidence type="ECO:0000259" key="7">
    <source>
        <dbReference type="PROSITE" id="PS50929"/>
    </source>
</evidence>
<dbReference type="EMBL" id="JAHLQL010000001">
    <property type="protein sequence ID" value="MBU5590705.1"/>
    <property type="molecule type" value="Genomic_DNA"/>
</dbReference>
<evidence type="ECO:0000256" key="5">
    <source>
        <dbReference type="SAM" id="Phobius"/>
    </source>
</evidence>
<keyword evidence="8" id="KW-0547">Nucleotide-binding</keyword>
<name>A0ABS6EY90_9CLOT</name>
<feature type="transmembrane region" description="Helical" evidence="5">
    <location>
        <begin position="25"/>
        <end position="46"/>
    </location>
</feature>
<evidence type="ECO:0000313" key="9">
    <source>
        <dbReference type="Proteomes" id="UP000736583"/>
    </source>
</evidence>
<dbReference type="PROSITE" id="PS50893">
    <property type="entry name" value="ABC_TRANSPORTER_2"/>
    <property type="match status" value="1"/>
</dbReference>